<reference evidence="4 5" key="1">
    <citation type="submission" date="2018-08" db="EMBL/GenBank/DDBJ databases">
        <title>Actinomadura jelena sp. nov., a novel Actinomycete isolated from soil in Chad.</title>
        <authorList>
            <person name="Shi L."/>
        </authorList>
    </citation>
    <scope>NUCLEOTIDE SEQUENCE [LARGE SCALE GENOMIC DNA]</scope>
    <source>
        <strain evidence="4 5">NEAU-G17</strain>
    </source>
</reference>
<dbReference type="SUPFAM" id="SSF48452">
    <property type="entry name" value="TPR-like"/>
    <property type="match status" value="1"/>
</dbReference>
<dbReference type="InterPro" id="IPR011990">
    <property type="entry name" value="TPR-like_helical_dom_sf"/>
</dbReference>
<accession>A0A372JF32</accession>
<dbReference type="OrthoDB" id="5476461at2"/>
<dbReference type="GO" id="GO:0004016">
    <property type="term" value="F:adenylate cyclase activity"/>
    <property type="evidence" value="ECO:0007669"/>
    <property type="project" value="TreeGrafter"/>
</dbReference>
<feature type="non-terminal residue" evidence="4">
    <location>
        <position position="790"/>
    </location>
</feature>
<proteinExistence type="predicted"/>
<evidence type="ECO:0000313" key="4">
    <source>
        <dbReference type="EMBL" id="RFU38454.1"/>
    </source>
</evidence>
<dbReference type="SUPFAM" id="SSF52540">
    <property type="entry name" value="P-loop containing nucleoside triphosphate hydrolases"/>
    <property type="match status" value="1"/>
</dbReference>
<dbReference type="GO" id="GO:0005737">
    <property type="term" value="C:cytoplasm"/>
    <property type="evidence" value="ECO:0007669"/>
    <property type="project" value="TreeGrafter"/>
</dbReference>
<dbReference type="RefSeq" id="WP_117360066.1">
    <property type="nucleotide sequence ID" value="NZ_QURH01000798.1"/>
</dbReference>
<dbReference type="EMBL" id="QURH01000798">
    <property type="protein sequence ID" value="RFU38454.1"/>
    <property type="molecule type" value="Genomic_DNA"/>
</dbReference>
<comment type="caution">
    <text evidence="4">The sequence shown here is derived from an EMBL/GenBank/DDBJ whole genome shotgun (WGS) entry which is preliminary data.</text>
</comment>
<organism evidence="4 5">
    <name type="scientific">Actinomadura logoneensis</name>
    <dbReference type="NCBI Taxonomy" id="2293572"/>
    <lineage>
        <taxon>Bacteria</taxon>
        <taxon>Bacillati</taxon>
        <taxon>Actinomycetota</taxon>
        <taxon>Actinomycetes</taxon>
        <taxon>Streptosporangiales</taxon>
        <taxon>Thermomonosporaceae</taxon>
        <taxon>Actinomadura</taxon>
    </lineage>
</organism>
<sequence>MRSSVFAGRATELAALRAAHARAEGGAMAVVLVAAEAGGGKTRLVEEFVRDRRALVGGCLDLGAASLPYAPFTAILRRLGPDAVARLTSPAARRELSRLLPALGDAAPDAGSGQVRLFEHFLGLTERLGADEPVVLVVEDAHWADRSTRDLLAFLVRNPVAGKVLLVVTFRPEEPESRTLFAGLARLPHVTRLDLPPLTRAEVAEQVRGLLGDAAPALVRDVHARGGGNPLFVEALAEHPGEAVPGSLRDLLLARFRALPADTRAVLRVASAAGDRVGHDLLAAVADTTGTTGTTGGADITDAADCTGGVGGGRWEEALRPAVERGLLVVDGDGYAFRHALIREAVHLDLLPGERVRLHRRYARAVERNPALTEAPASALAVHWHACGDHARALEAAWRASEERSRAAAHAECLALLRRVLELWDRVPDAEERIGTDRAEVMWMSARVALAVPDEEYGMRTVQALLAHTVDPERVSGLLRLRGAFRGFLGQSDDLDDFRAAERRASRPTPQRVWALAQLSSRLAVRGDTAAAERLGREGLELAERLGDQLGDRPGGDSAADDLRVTIASAAARDGLGDLRPLERLCSAELADGPRIRVFSHLSHCYQGAGRSTDALEAAEEGLAVAERAGYAHSLGLPLIVNRIEALFRLGRWEVAARHLRRALDRHHNPAMRVQLAIWAASLRAATGTGPEPEPVALAERVDSGYPQTSLPLAQALIDLRSSEDDGPAARALAEAALRHPDLTLQPVFAWPLIEAAARVGVLAPPHVLADAPVEGPAVAAHAAAVAART</sequence>
<evidence type="ECO:0000259" key="3">
    <source>
        <dbReference type="Pfam" id="PF13191"/>
    </source>
</evidence>
<dbReference type="InterPro" id="IPR027417">
    <property type="entry name" value="P-loop_NTPase"/>
</dbReference>
<feature type="domain" description="Orc1-like AAA ATPase" evidence="3">
    <location>
        <begin position="6"/>
        <end position="166"/>
    </location>
</feature>
<dbReference type="PANTHER" id="PTHR16305">
    <property type="entry name" value="TESTICULAR SOLUBLE ADENYLYL CYCLASE"/>
    <property type="match status" value="1"/>
</dbReference>
<dbReference type="Gene3D" id="1.25.40.10">
    <property type="entry name" value="Tetratricopeptide repeat domain"/>
    <property type="match status" value="1"/>
</dbReference>
<dbReference type="Pfam" id="PF13191">
    <property type="entry name" value="AAA_16"/>
    <property type="match status" value="1"/>
</dbReference>
<dbReference type="Proteomes" id="UP000261811">
    <property type="component" value="Unassembled WGS sequence"/>
</dbReference>
<keyword evidence="1" id="KW-0547">Nucleotide-binding</keyword>
<name>A0A372JF32_9ACTN</name>
<evidence type="ECO:0000256" key="2">
    <source>
        <dbReference type="ARBA" id="ARBA00022840"/>
    </source>
</evidence>
<protein>
    <submittedName>
        <fullName evidence="4">Helix-turn-helix transcriptional regulator</fullName>
    </submittedName>
</protein>
<evidence type="ECO:0000313" key="5">
    <source>
        <dbReference type="Proteomes" id="UP000261811"/>
    </source>
</evidence>
<gene>
    <name evidence="4" type="ORF">DZF91_27620</name>
</gene>
<dbReference type="AlphaFoldDB" id="A0A372JF32"/>
<keyword evidence="2" id="KW-0067">ATP-binding</keyword>
<dbReference type="GO" id="GO:0005524">
    <property type="term" value="F:ATP binding"/>
    <property type="evidence" value="ECO:0007669"/>
    <property type="project" value="UniProtKB-KW"/>
</dbReference>
<dbReference type="PANTHER" id="PTHR16305:SF35">
    <property type="entry name" value="TRANSCRIPTIONAL ACTIVATOR DOMAIN"/>
    <property type="match status" value="1"/>
</dbReference>
<evidence type="ECO:0000256" key="1">
    <source>
        <dbReference type="ARBA" id="ARBA00022741"/>
    </source>
</evidence>
<dbReference type="InterPro" id="IPR041664">
    <property type="entry name" value="AAA_16"/>
</dbReference>
<keyword evidence="5" id="KW-1185">Reference proteome</keyword>